<dbReference type="RefSeq" id="WP_166102047.1">
    <property type="nucleotide sequence ID" value="NZ_BMMY01000002.1"/>
</dbReference>
<dbReference type="KEGG" id="pei:H9L10_02925"/>
<evidence type="ECO:0000313" key="1">
    <source>
        <dbReference type="EMBL" id="QNN50047.1"/>
    </source>
</evidence>
<gene>
    <name evidence="1" type="ORF">H9L10_02925</name>
</gene>
<sequence length="164" mass="17317">MRLTRREQLAATAQQVYAVLTDAGFQHAKCEATTAGGRYEVEVSEHALGHRVRTARELPADGLPDVARSFVGDTLTVVEVYDWGAPEPGGARQASVDLHVQGAPLTLKGTLRLEGDGAGSLELLDAELKATVPLVGGRIERAAAGPIDAAIGRELDLLRERLGG</sequence>
<protein>
    <submittedName>
        <fullName evidence="1">DUF2505 domain-containing protein</fullName>
    </submittedName>
</protein>
<dbReference type="AlphaFoldDB" id="A0A7G9R372"/>
<name>A0A7G9R372_9MICO</name>
<proteinExistence type="predicted"/>
<evidence type="ECO:0000313" key="2">
    <source>
        <dbReference type="Proteomes" id="UP000515976"/>
    </source>
</evidence>
<organism evidence="1 2">
    <name type="scientific">Phycicoccus endophyticus</name>
    <dbReference type="NCBI Taxonomy" id="1690220"/>
    <lineage>
        <taxon>Bacteria</taxon>
        <taxon>Bacillati</taxon>
        <taxon>Actinomycetota</taxon>
        <taxon>Actinomycetes</taxon>
        <taxon>Micrococcales</taxon>
        <taxon>Intrasporangiaceae</taxon>
        <taxon>Phycicoccus</taxon>
    </lineage>
</organism>
<accession>A0A7G9R372</accession>
<dbReference type="Proteomes" id="UP000515976">
    <property type="component" value="Chromosome"/>
</dbReference>
<keyword evidence="2" id="KW-1185">Reference proteome</keyword>
<dbReference type="Pfam" id="PF10698">
    <property type="entry name" value="DUF2505"/>
    <property type="match status" value="1"/>
</dbReference>
<dbReference type="InterPro" id="IPR019639">
    <property type="entry name" value="DUF2505"/>
</dbReference>
<dbReference type="EMBL" id="CP060712">
    <property type="protein sequence ID" value="QNN50047.1"/>
    <property type="molecule type" value="Genomic_DNA"/>
</dbReference>
<reference evidence="1 2" key="1">
    <citation type="submission" date="2020-08" db="EMBL/GenBank/DDBJ databases">
        <title>Genome sequence of Phycicoccus endophyticus JCM 31784T.</title>
        <authorList>
            <person name="Hyun D.-W."/>
            <person name="Bae J.-W."/>
        </authorList>
    </citation>
    <scope>NUCLEOTIDE SEQUENCE [LARGE SCALE GENOMIC DNA]</scope>
    <source>
        <strain evidence="1 2">JCM 31784</strain>
    </source>
</reference>